<feature type="non-terminal residue" evidence="1">
    <location>
        <position position="1"/>
    </location>
</feature>
<protein>
    <submittedName>
        <fullName evidence="1">Uncharacterized protein</fullName>
    </submittedName>
</protein>
<dbReference type="AlphaFoldDB" id="A0A392TDW8"/>
<evidence type="ECO:0000313" key="2">
    <source>
        <dbReference type="Proteomes" id="UP000265520"/>
    </source>
</evidence>
<comment type="caution">
    <text evidence="1">The sequence shown here is derived from an EMBL/GenBank/DDBJ whole genome shotgun (WGS) entry which is preliminary data.</text>
</comment>
<name>A0A392TDW8_9FABA</name>
<accession>A0A392TDW8</accession>
<evidence type="ECO:0000313" key="1">
    <source>
        <dbReference type="EMBL" id="MCI58306.1"/>
    </source>
</evidence>
<sequence length="41" mass="4849">VKAILMSEMMDKTWRVVIRCLGGIELMEIAKKNKISLERQW</sequence>
<keyword evidence="2" id="KW-1185">Reference proteome</keyword>
<dbReference type="Proteomes" id="UP000265520">
    <property type="component" value="Unassembled WGS sequence"/>
</dbReference>
<proteinExistence type="predicted"/>
<organism evidence="1 2">
    <name type="scientific">Trifolium medium</name>
    <dbReference type="NCBI Taxonomy" id="97028"/>
    <lineage>
        <taxon>Eukaryota</taxon>
        <taxon>Viridiplantae</taxon>
        <taxon>Streptophyta</taxon>
        <taxon>Embryophyta</taxon>
        <taxon>Tracheophyta</taxon>
        <taxon>Spermatophyta</taxon>
        <taxon>Magnoliopsida</taxon>
        <taxon>eudicotyledons</taxon>
        <taxon>Gunneridae</taxon>
        <taxon>Pentapetalae</taxon>
        <taxon>rosids</taxon>
        <taxon>fabids</taxon>
        <taxon>Fabales</taxon>
        <taxon>Fabaceae</taxon>
        <taxon>Papilionoideae</taxon>
        <taxon>50 kb inversion clade</taxon>
        <taxon>NPAAA clade</taxon>
        <taxon>Hologalegina</taxon>
        <taxon>IRL clade</taxon>
        <taxon>Trifolieae</taxon>
        <taxon>Trifolium</taxon>
    </lineage>
</organism>
<reference evidence="1 2" key="1">
    <citation type="journal article" date="2018" name="Front. Plant Sci.">
        <title>Red Clover (Trifolium pratense) and Zigzag Clover (T. medium) - A Picture of Genomic Similarities and Differences.</title>
        <authorList>
            <person name="Dluhosova J."/>
            <person name="Istvanek J."/>
            <person name="Nedelnik J."/>
            <person name="Repkova J."/>
        </authorList>
    </citation>
    <scope>NUCLEOTIDE SEQUENCE [LARGE SCALE GENOMIC DNA]</scope>
    <source>
        <strain evidence="2">cv. 10/8</strain>
        <tissue evidence="1">Leaf</tissue>
    </source>
</reference>
<dbReference type="EMBL" id="LXQA010543965">
    <property type="protein sequence ID" value="MCI58306.1"/>
    <property type="molecule type" value="Genomic_DNA"/>
</dbReference>